<accession>A0A8S1QQ51</accession>
<keyword evidence="2" id="KW-1185">Reference proteome</keyword>
<proteinExistence type="predicted"/>
<sequence>MNDSKSLFQKLEGTLIQKLYVKELLKEQITIYVQKTKQFVQRDIFISFNALIMENQFIELSKCQFEVRVNKTKNNEGINIIIIKSTAGKEFLITSNSQQCLRIKIYMKKFCINKNYCGKYRYIEQKNCLPLSQSYKKNNQYFCTIKFEKKQLEDNQELQMFHNRITIMHAFQLMPNVIRICEDAQRYYILGENMKLQSLESLLLNGFEFKEVPFVSIIFMILQTIQKYQAKMIYHGNINLQNIYVNVNSQTLQITALNPKYKEDNVQNIENDIYSVGRLLYQITFYNQRAEIPSEINLKQVQTLMDQWSEPNSKRTQYRFLYRVSQLNLLNQLLSPGMTVEKALIHQWFVNIRQNLKIESKQPMSKAFLTTIMEEQEFHLTSSQILDRHITITQQSVQENEPEEELYPIRCQQINTIQMIPSKKKHDDAKIYLYRSKTFTNSTAKRDSLIEIMKQSTVK</sequence>
<gene>
    <name evidence="1" type="ORF">PSON_ATCC_30995.1.T1150054</name>
</gene>
<evidence type="ECO:0000313" key="2">
    <source>
        <dbReference type="Proteomes" id="UP000692954"/>
    </source>
</evidence>
<reference evidence="1" key="1">
    <citation type="submission" date="2021-01" db="EMBL/GenBank/DDBJ databases">
        <authorList>
            <consortium name="Genoscope - CEA"/>
            <person name="William W."/>
        </authorList>
    </citation>
    <scope>NUCLEOTIDE SEQUENCE</scope>
</reference>
<name>A0A8S1QQ51_9CILI</name>
<dbReference type="Proteomes" id="UP000692954">
    <property type="component" value="Unassembled WGS sequence"/>
</dbReference>
<evidence type="ECO:0008006" key="3">
    <source>
        <dbReference type="Google" id="ProtNLM"/>
    </source>
</evidence>
<dbReference type="AlphaFoldDB" id="A0A8S1QQ51"/>
<organism evidence="1 2">
    <name type="scientific">Paramecium sonneborni</name>
    <dbReference type="NCBI Taxonomy" id="65129"/>
    <lineage>
        <taxon>Eukaryota</taxon>
        <taxon>Sar</taxon>
        <taxon>Alveolata</taxon>
        <taxon>Ciliophora</taxon>
        <taxon>Intramacronucleata</taxon>
        <taxon>Oligohymenophorea</taxon>
        <taxon>Peniculida</taxon>
        <taxon>Parameciidae</taxon>
        <taxon>Paramecium</taxon>
    </lineage>
</organism>
<comment type="caution">
    <text evidence="1">The sequence shown here is derived from an EMBL/GenBank/DDBJ whole genome shotgun (WGS) entry which is preliminary data.</text>
</comment>
<dbReference type="EMBL" id="CAJJDN010000115">
    <property type="protein sequence ID" value="CAD8117839.1"/>
    <property type="molecule type" value="Genomic_DNA"/>
</dbReference>
<protein>
    <recommendedName>
        <fullName evidence="3">Protein kinase domain-containing protein</fullName>
    </recommendedName>
</protein>
<evidence type="ECO:0000313" key="1">
    <source>
        <dbReference type="EMBL" id="CAD8117839.1"/>
    </source>
</evidence>
<dbReference type="OrthoDB" id="294796at2759"/>